<keyword evidence="7 10" id="KW-0067">ATP-binding</keyword>
<evidence type="ECO:0000256" key="9">
    <source>
        <dbReference type="ARBA" id="ARBA00047371"/>
    </source>
</evidence>
<comment type="caution">
    <text evidence="11">The sequence shown here is derived from an EMBL/GenBank/DDBJ whole genome shotgun (WGS) entry which is preliminary data.</text>
</comment>
<dbReference type="Gene3D" id="3.40.449.10">
    <property type="entry name" value="Phosphoenolpyruvate Carboxykinase, domain 1"/>
    <property type="match status" value="1"/>
</dbReference>
<feature type="binding site" evidence="10">
    <location>
        <position position="282"/>
    </location>
    <ligand>
        <name>ATP</name>
        <dbReference type="ChEBI" id="CHEBI:30616"/>
    </ligand>
</feature>
<evidence type="ECO:0000256" key="5">
    <source>
        <dbReference type="ARBA" id="ARBA00022741"/>
    </source>
</evidence>
<accession>A0ABS4AX38</accession>
<reference evidence="11 12" key="1">
    <citation type="submission" date="2021-03" db="EMBL/GenBank/DDBJ databases">
        <authorList>
            <person name="So Y."/>
        </authorList>
    </citation>
    <scope>NUCLEOTIDE SEQUENCE [LARGE SCALE GENOMIC DNA]</scope>
    <source>
        <strain evidence="11 12">PWR1</strain>
    </source>
</reference>
<dbReference type="Pfam" id="PF01293">
    <property type="entry name" value="PEPCK_ATP"/>
    <property type="match status" value="1"/>
</dbReference>
<dbReference type="CDD" id="cd00484">
    <property type="entry name" value="PEPCK_ATP"/>
    <property type="match status" value="1"/>
</dbReference>
<evidence type="ECO:0000256" key="4">
    <source>
        <dbReference type="ARBA" id="ARBA00022432"/>
    </source>
</evidence>
<dbReference type="EC" id="4.1.1.49" evidence="3 10"/>
<dbReference type="InterPro" id="IPR015994">
    <property type="entry name" value="PEPCK_ATP_CS"/>
</dbReference>
<dbReference type="PROSITE" id="PS00532">
    <property type="entry name" value="PEPCK_ATP"/>
    <property type="match status" value="1"/>
</dbReference>
<dbReference type="NCBIfam" id="NF006820">
    <property type="entry name" value="PRK09344.1-2"/>
    <property type="match status" value="1"/>
</dbReference>
<comment type="similarity">
    <text evidence="2 10">Belongs to the phosphoenolpyruvate carboxykinase (ATP) family.</text>
</comment>
<dbReference type="RefSeq" id="WP_209353301.1">
    <property type="nucleotide sequence ID" value="NZ_JAGIYZ010000020.1"/>
</dbReference>
<keyword evidence="5 10" id="KW-0547">Nucleotide-binding</keyword>
<organism evidence="11 12">
    <name type="scientific">Roseomonas nitratireducens</name>
    <dbReference type="NCBI Taxonomy" id="2820810"/>
    <lineage>
        <taxon>Bacteria</taxon>
        <taxon>Pseudomonadati</taxon>
        <taxon>Pseudomonadota</taxon>
        <taxon>Alphaproteobacteria</taxon>
        <taxon>Acetobacterales</taxon>
        <taxon>Roseomonadaceae</taxon>
        <taxon>Roseomonas</taxon>
    </lineage>
</organism>
<evidence type="ECO:0000256" key="1">
    <source>
        <dbReference type="ARBA" id="ARBA00004742"/>
    </source>
</evidence>
<name>A0ABS4AX38_9PROT</name>
<dbReference type="PIRSF" id="PIRSF006294">
    <property type="entry name" value="PEP_crbxkin"/>
    <property type="match status" value="1"/>
</dbReference>
<feature type="binding site" evidence="10">
    <location>
        <position position="217"/>
    </location>
    <ligand>
        <name>ATP</name>
        <dbReference type="ChEBI" id="CHEBI:30616"/>
    </ligand>
</feature>
<protein>
    <recommendedName>
        <fullName evidence="3 10">Phosphoenolpyruvate carboxykinase (ATP)</fullName>
        <shortName evidence="10">PCK</shortName>
        <shortName evidence="10">PEP carboxykinase</shortName>
        <shortName evidence="10">PEPCK</shortName>
        <ecNumber evidence="3 10">4.1.1.49</ecNumber>
    </recommendedName>
</protein>
<dbReference type="InterPro" id="IPR013035">
    <property type="entry name" value="PEP_carboxykinase_C"/>
</dbReference>
<feature type="binding site" evidence="10">
    <location>
        <position position="254"/>
    </location>
    <ligand>
        <name>Mn(2+)</name>
        <dbReference type="ChEBI" id="CHEBI:29035"/>
    </ligand>
</feature>
<feature type="binding site" evidence="10">
    <location>
        <position position="198"/>
    </location>
    <ligand>
        <name>Mn(2+)</name>
        <dbReference type="ChEBI" id="CHEBI:29035"/>
    </ligand>
</feature>
<dbReference type="NCBIfam" id="NF006822">
    <property type="entry name" value="PRK09344.1-4"/>
    <property type="match status" value="1"/>
</dbReference>
<keyword evidence="12" id="KW-1185">Reference proteome</keyword>
<feature type="binding site" evidence="10">
    <location>
        <begin position="233"/>
        <end position="241"/>
    </location>
    <ligand>
        <name>ATP</name>
        <dbReference type="ChEBI" id="CHEBI:30616"/>
    </ligand>
</feature>
<feature type="binding site" evidence="10">
    <location>
        <position position="319"/>
    </location>
    <ligand>
        <name>substrate</name>
    </ligand>
</feature>
<dbReference type="SUPFAM" id="SSF53795">
    <property type="entry name" value="PEP carboxykinase-like"/>
    <property type="match status" value="1"/>
</dbReference>
<keyword evidence="6 10" id="KW-0210">Decarboxylase</keyword>
<comment type="function">
    <text evidence="10">Involved in the gluconeogenesis. Catalyzes the conversion of oxaloacetate (OAA) to phosphoenolpyruvate (PEP) through direct phosphoryl transfer between the nucleoside triphosphate and OAA.</text>
</comment>
<dbReference type="Gene3D" id="3.90.228.20">
    <property type="match status" value="1"/>
</dbReference>
<comment type="cofactor">
    <cofactor evidence="10">
        <name>Mn(2+)</name>
        <dbReference type="ChEBI" id="CHEBI:29035"/>
    </cofactor>
    <text evidence="10">Binds 1 Mn(2+) ion per subunit.</text>
</comment>
<feature type="binding site" evidence="10">
    <location>
        <position position="198"/>
    </location>
    <ligand>
        <name>ATP</name>
        <dbReference type="ChEBI" id="CHEBI:30616"/>
    </ligand>
</feature>
<feature type="binding site" evidence="10">
    <location>
        <position position="319"/>
    </location>
    <ligand>
        <name>ATP</name>
        <dbReference type="ChEBI" id="CHEBI:30616"/>
    </ligand>
</feature>
<keyword evidence="10" id="KW-0963">Cytoplasm</keyword>
<feature type="binding site" evidence="10">
    <location>
        <position position="192"/>
    </location>
    <ligand>
        <name>substrate</name>
    </ligand>
</feature>
<evidence type="ECO:0000256" key="2">
    <source>
        <dbReference type="ARBA" id="ARBA00006052"/>
    </source>
</evidence>
<dbReference type="HAMAP" id="MF_00453">
    <property type="entry name" value="PEPCK_ATP"/>
    <property type="match status" value="1"/>
</dbReference>
<proteinExistence type="inferred from homology"/>
<dbReference type="GO" id="GO:0004612">
    <property type="term" value="F:phosphoenolpyruvate carboxykinase (ATP) activity"/>
    <property type="evidence" value="ECO:0007669"/>
    <property type="project" value="UniProtKB-EC"/>
</dbReference>
<dbReference type="Proteomes" id="UP000680815">
    <property type="component" value="Unassembled WGS sequence"/>
</dbReference>
<sequence>MSASPTALVGTGVIPSGEVHPNLTAPTLVAAALRRGEGRLSADGAFIAVTGQHTGRSVQDKFVVDEPATRDAVWWGKINQPLPADKFAGLVARVQAYLGQKAELFTQDLHAGADPAHRIRVRLVTTNAWHALFARNMFIRPERDALDGFAPDWTILHAPEFEADPGTDGCRTGTVIALSLATRTILIAGTSYAGEIKKSIFTVMNWLLPERGVLPMHCSANVGEKGDVALFFGLSGTGKTTLSSDPERALIGDDEHGWSDAGVFNFEGGCYAKVIRLSREAEPQIWDASHRFGAVLENVVADVDGNLDLEDASLTENTRSCYPIHYIPGVVGSGTAGLPKNVVMLTADAFGVLPPISKLSSAQAMYHFLSGYTARVAGTEKGLGKEPQATFSTCFGAPFLPRHPEVYGRMLADLISKHGADCWLVNTGWSGGSYGTGSRMSIRHTRALLRAALDGSLAKVDYVRDPFFGLMMPKSVPGIPDNVLNPREAWADKAAYDRTAQNLVGLFEKNFATFAGAVGDDVKAVAIRAAA</sequence>
<dbReference type="InterPro" id="IPR001272">
    <property type="entry name" value="PEP_carboxykinase_ATP"/>
</dbReference>
<keyword evidence="4 10" id="KW-0312">Gluconeogenesis</keyword>
<evidence type="ECO:0000256" key="6">
    <source>
        <dbReference type="ARBA" id="ARBA00022793"/>
    </source>
</evidence>
<evidence type="ECO:0000313" key="11">
    <source>
        <dbReference type="EMBL" id="MBP0465919.1"/>
    </source>
</evidence>
<evidence type="ECO:0000256" key="10">
    <source>
        <dbReference type="HAMAP-Rule" id="MF_00453"/>
    </source>
</evidence>
<feature type="binding site" evidence="10">
    <location>
        <position position="217"/>
    </location>
    <ligand>
        <name>Mn(2+)</name>
        <dbReference type="ChEBI" id="CHEBI:29035"/>
    </ligand>
</feature>
<feature type="binding site" evidence="10">
    <location>
        <position position="445"/>
    </location>
    <ligand>
        <name>ATP</name>
        <dbReference type="ChEBI" id="CHEBI:30616"/>
    </ligand>
</feature>
<evidence type="ECO:0000313" key="12">
    <source>
        <dbReference type="Proteomes" id="UP000680815"/>
    </source>
</evidence>
<dbReference type="PANTHER" id="PTHR30031">
    <property type="entry name" value="PHOSPHOENOLPYRUVATE CARBOXYKINASE ATP"/>
    <property type="match status" value="1"/>
</dbReference>
<keyword evidence="8 10" id="KW-0456">Lyase</keyword>
<comment type="pathway">
    <text evidence="1 10">Carbohydrate biosynthesis; gluconeogenesis.</text>
</comment>
<evidence type="ECO:0000256" key="7">
    <source>
        <dbReference type="ARBA" id="ARBA00022840"/>
    </source>
</evidence>
<keyword evidence="10" id="KW-0479">Metal-binding</keyword>
<comment type="caution">
    <text evidence="10">Lacks conserved residue(s) required for the propagation of feature annotation.</text>
</comment>
<dbReference type="NCBIfam" id="TIGR00224">
    <property type="entry name" value="pckA"/>
    <property type="match status" value="1"/>
</dbReference>
<comment type="catalytic activity">
    <reaction evidence="9 10">
        <text>oxaloacetate + ATP = phosphoenolpyruvate + ADP + CO2</text>
        <dbReference type="Rhea" id="RHEA:18617"/>
        <dbReference type="ChEBI" id="CHEBI:16452"/>
        <dbReference type="ChEBI" id="CHEBI:16526"/>
        <dbReference type="ChEBI" id="CHEBI:30616"/>
        <dbReference type="ChEBI" id="CHEBI:58702"/>
        <dbReference type="ChEBI" id="CHEBI:456216"/>
        <dbReference type="EC" id="4.1.1.49"/>
    </reaction>
</comment>
<dbReference type="PANTHER" id="PTHR30031:SF0">
    <property type="entry name" value="PHOSPHOENOLPYRUVATE CARBOXYKINASE (ATP)"/>
    <property type="match status" value="1"/>
</dbReference>
<feature type="binding site" evidence="10">
    <location>
        <position position="198"/>
    </location>
    <ligand>
        <name>substrate</name>
    </ligand>
</feature>
<feature type="binding site" evidence="10">
    <location>
        <position position="56"/>
    </location>
    <ligand>
        <name>substrate</name>
    </ligand>
</feature>
<evidence type="ECO:0000256" key="3">
    <source>
        <dbReference type="ARBA" id="ARBA00012363"/>
    </source>
</evidence>
<dbReference type="EMBL" id="JAGIYZ010000020">
    <property type="protein sequence ID" value="MBP0465919.1"/>
    <property type="molecule type" value="Genomic_DNA"/>
</dbReference>
<keyword evidence="10" id="KW-0464">Manganese</keyword>
<dbReference type="InterPro" id="IPR008210">
    <property type="entry name" value="PEP_carboxykinase_N"/>
</dbReference>
<dbReference type="NCBIfam" id="NF006821">
    <property type="entry name" value="PRK09344.1-3"/>
    <property type="match status" value="1"/>
</dbReference>
<dbReference type="Gene3D" id="2.170.8.10">
    <property type="entry name" value="Phosphoenolpyruvate Carboxykinase, domain 2"/>
    <property type="match status" value="1"/>
</dbReference>
<comment type="subcellular location">
    <subcellularLocation>
        <location evidence="10">Cytoplasm</location>
    </subcellularLocation>
</comment>
<gene>
    <name evidence="10" type="primary">pckA</name>
    <name evidence="11" type="ORF">J5Y09_18480</name>
</gene>
<evidence type="ECO:0000256" key="8">
    <source>
        <dbReference type="ARBA" id="ARBA00023239"/>
    </source>
</evidence>
<dbReference type="SUPFAM" id="SSF68923">
    <property type="entry name" value="PEP carboxykinase N-terminal domain"/>
    <property type="match status" value="1"/>
</dbReference>